<dbReference type="InterPro" id="IPR018487">
    <property type="entry name" value="Hemopexin-like_repeat"/>
</dbReference>
<dbReference type="VEuPathDB" id="VectorBase:LDEU013814"/>
<feature type="repeat" description="Hemopexin" evidence="1">
    <location>
        <begin position="17"/>
        <end position="64"/>
    </location>
</feature>
<sequence>CKALIAHIHAESENCKHPRIDAMTPYSNTQVYMFNGDNFWIVDTCSVQQVESTKRKIKDYWPHVQTPVDAVSNFYDSSNSTFLIFITKNVYKMYRHKVDAPLIQNDTLYRFGNIRMRGLTKGNGRINALHINQNKEAFVCSSRNNLSKCAIEDKFVLEF</sequence>
<gene>
    <name evidence="2" type="ORF">B4U80_14661</name>
</gene>
<accession>A0A443RSE1</accession>
<keyword evidence="3" id="KW-1185">Reference proteome</keyword>
<dbReference type="EMBL" id="NCKV01043474">
    <property type="protein sequence ID" value="RWS18226.1"/>
    <property type="molecule type" value="Genomic_DNA"/>
</dbReference>
<evidence type="ECO:0000313" key="3">
    <source>
        <dbReference type="Proteomes" id="UP000288716"/>
    </source>
</evidence>
<evidence type="ECO:0000313" key="2">
    <source>
        <dbReference type="EMBL" id="RWS18226.1"/>
    </source>
</evidence>
<proteinExistence type="predicted"/>
<comment type="caution">
    <text evidence="2">The sequence shown here is derived from an EMBL/GenBank/DDBJ whole genome shotgun (WGS) entry which is preliminary data.</text>
</comment>
<dbReference type="PROSITE" id="PS51642">
    <property type="entry name" value="HEMOPEXIN_2"/>
    <property type="match status" value="1"/>
</dbReference>
<feature type="non-terminal residue" evidence="2">
    <location>
        <position position="159"/>
    </location>
</feature>
<evidence type="ECO:0000256" key="1">
    <source>
        <dbReference type="PROSITE-ProRule" id="PRU01011"/>
    </source>
</evidence>
<dbReference type="Gene3D" id="2.110.10.10">
    <property type="entry name" value="Hemopexin-like domain"/>
    <property type="match status" value="1"/>
</dbReference>
<dbReference type="OrthoDB" id="10643536at2759"/>
<dbReference type="InterPro" id="IPR036375">
    <property type="entry name" value="Hemopexin-like_dom_sf"/>
</dbReference>
<name>A0A443RSE1_9ACAR</name>
<dbReference type="Proteomes" id="UP000288716">
    <property type="component" value="Unassembled WGS sequence"/>
</dbReference>
<organism evidence="2 3">
    <name type="scientific">Leptotrombidium deliense</name>
    <dbReference type="NCBI Taxonomy" id="299467"/>
    <lineage>
        <taxon>Eukaryota</taxon>
        <taxon>Metazoa</taxon>
        <taxon>Ecdysozoa</taxon>
        <taxon>Arthropoda</taxon>
        <taxon>Chelicerata</taxon>
        <taxon>Arachnida</taxon>
        <taxon>Acari</taxon>
        <taxon>Acariformes</taxon>
        <taxon>Trombidiformes</taxon>
        <taxon>Prostigmata</taxon>
        <taxon>Anystina</taxon>
        <taxon>Parasitengona</taxon>
        <taxon>Trombiculoidea</taxon>
        <taxon>Trombiculidae</taxon>
        <taxon>Leptotrombidium</taxon>
    </lineage>
</organism>
<dbReference type="AlphaFoldDB" id="A0A443RSE1"/>
<protein>
    <submittedName>
        <fullName evidence="2">Uncharacterized protein</fullName>
    </submittedName>
</protein>
<feature type="non-terminal residue" evidence="2">
    <location>
        <position position="1"/>
    </location>
</feature>
<reference evidence="2 3" key="1">
    <citation type="journal article" date="2018" name="Gigascience">
        <title>Genomes of trombidid mites reveal novel predicted allergens and laterally-transferred genes associated with secondary metabolism.</title>
        <authorList>
            <person name="Dong X."/>
            <person name="Chaisiri K."/>
            <person name="Xia D."/>
            <person name="Armstrong S.D."/>
            <person name="Fang Y."/>
            <person name="Donnelly M.J."/>
            <person name="Kadowaki T."/>
            <person name="McGarry J.W."/>
            <person name="Darby A.C."/>
            <person name="Makepeace B.L."/>
        </authorList>
    </citation>
    <scope>NUCLEOTIDE SEQUENCE [LARGE SCALE GENOMIC DNA]</scope>
    <source>
        <strain evidence="2">UoL-UT</strain>
    </source>
</reference>
<dbReference type="SUPFAM" id="SSF50923">
    <property type="entry name" value="Hemopexin-like domain"/>
    <property type="match status" value="1"/>
</dbReference>